<keyword evidence="7" id="KW-0539">Nucleus</keyword>
<keyword evidence="4 8" id="KW-0175">Coiled coil</keyword>
<keyword evidence="3" id="KW-0805">Transcription regulation</keyword>
<comment type="subcellular location">
    <subcellularLocation>
        <location evidence="1">Nucleus</location>
        <location evidence="1">Nucleoplasm</location>
    </subcellularLocation>
</comment>
<dbReference type="FunFam" id="3.90.70.200:FF:000001">
    <property type="entry name" value="RNA polymerase-associated protein RTF1 homolog"/>
    <property type="match status" value="1"/>
</dbReference>
<organism evidence="11 12">
    <name type="scientific">Holothuria leucospilota</name>
    <name type="common">Black long sea cucumber</name>
    <name type="synonym">Mertensiothuria leucospilota</name>
    <dbReference type="NCBI Taxonomy" id="206669"/>
    <lineage>
        <taxon>Eukaryota</taxon>
        <taxon>Metazoa</taxon>
        <taxon>Echinodermata</taxon>
        <taxon>Eleutherozoa</taxon>
        <taxon>Echinozoa</taxon>
        <taxon>Holothuroidea</taxon>
        <taxon>Aspidochirotacea</taxon>
        <taxon>Aspidochirotida</taxon>
        <taxon>Holothuriidae</taxon>
        <taxon>Holothuria</taxon>
    </lineage>
</organism>
<dbReference type="InterPro" id="IPR004343">
    <property type="entry name" value="Plus-3_dom"/>
</dbReference>
<dbReference type="GO" id="GO:0016593">
    <property type="term" value="C:Cdc73/Paf1 complex"/>
    <property type="evidence" value="ECO:0007669"/>
    <property type="project" value="TreeGrafter"/>
</dbReference>
<feature type="region of interest" description="Disordered" evidence="9">
    <location>
        <begin position="1"/>
        <end position="134"/>
    </location>
</feature>
<evidence type="ECO:0000256" key="2">
    <source>
        <dbReference type="ARBA" id="ARBA00022553"/>
    </source>
</evidence>
<evidence type="ECO:0000256" key="3">
    <source>
        <dbReference type="ARBA" id="ARBA00023015"/>
    </source>
</evidence>
<dbReference type="EMBL" id="JAIZAY010000003">
    <property type="protein sequence ID" value="KAJ8046053.1"/>
    <property type="molecule type" value="Genomic_DNA"/>
</dbReference>
<keyword evidence="5" id="KW-0010">Activator</keyword>
<dbReference type="SMART" id="SM00719">
    <property type="entry name" value="Plus3"/>
    <property type="match status" value="1"/>
</dbReference>
<comment type="caution">
    <text evidence="11">The sequence shown here is derived from an EMBL/GenBank/DDBJ whole genome shotgun (WGS) entry which is preliminary data.</text>
</comment>
<dbReference type="GO" id="GO:0003677">
    <property type="term" value="F:DNA binding"/>
    <property type="evidence" value="ECO:0007669"/>
    <property type="project" value="InterPro"/>
</dbReference>
<feature type="region of interest" description="Disordered" evidence="9">
    <location>
        <begin position="569"/>
        <end position="596"/>
    </location>
</feature>
<feature type="compositionally biased region" description="Low complexity" evidence="9">
    <location>
        <begin position="283"/>
        <end position="295"/>
    </location>
</feature>
<dbReference type="Pfam" id="PF03126">
    <property type="entry name" value="Plus-3"/>
    <property type="match status" value="1"/>
</dbReference>
<feature type="domain" description="Plus3" evidence="10">
    <location>
        <begin position="310"/>
        <end position="441"/>
    </location>
</feature>
<feature type="compositionally biased region" description="Basic residues" evidence="9">
    <location>
        <begin position="178"/>
        <end position="189"/>
    </location>
</feature>
<dbReference type="PANTHER" id="PTHR13115:SF8">
    <property type="entry name" value="RNA POLYMERASE-ASSOCIATED PROTEIN RTF1 HOMOLOG"/>
    <property type="match status" value="1"/>
</dbReference>
<accession>A0A9Q1CIS9</accession>
<feature type="compositionally biased region" description="Basic and acidic residues" evidence="9">
    <location>
        <begin position="272"/>
        <end position="282"/>
    </location>
</feature>
<feature type="region of interest" description="Disordered" evidence="9">
    <location>
        <begin position="178"/>
        <end position="310"/>
    </location>
</feature>
<evidence type="ECO:0000259" key="10">
    <source>
        <dbReference type="PROSITE" id="PS51360"/>
    </source>
</evidence>
<feature type="compositionally biased region" description="Acidic residues" evidence="9">
    <location>
        <begin position="252"/>
        <end position="271"/>
    </location>
</feature>
<dbReference type="GO" id="GO:1990269">
    <property type="term" value="F:RNA polymerase II C-terminal domain phosphoserine binding"/>
    <property type="evidence" value="ECO:0007669"/>
    <property type="project" value="TreeGrafter"/>
</dbReference>
<name>A0A9Q1CIS9_HOLLE</name>
<feature type="coiled-coil region" evidence="8">
    <location>
        <begin position="489"/>
        <end position="516"/>
    </location>
</feature>
<evidence type="ECO:0000256" key="9">
    <source>
        <dbReference type="SAM" id="MobiDB-lite"/>
    </source>
</evidence>
<dbReference type="PANTHER" id="PTHR13115">
    <property type="entry name" value="RNA POLYMERASE-ASSOCIATED PROTEIN RTF1 HOMOLOG"/>
    <property type="match status" value="1"/>
</dbReference>
<reference evidence="11" key="1">
    <citation type="submission" date="2021-10" db="EMBL/GenBank/DDBJ databases">
        <title>Tropical sea cucumber genome reveals ecological adaptation and Cuvierian tubules defense mechanism.</title>
        <authorList>
            <person name="Chen T."/>
        </authorList>
    </citation>
    <scope>NUCLEOTIDE SEQUENCE</scope>
    <source>
        <strain evidence="11">Nanhai2018</strain>
        <tissue evidence="11">Muscle</tissue>
    </source>
</reference>
<feature type="compositionally biased region" description="Acidic residues" evidence="9">
    <location>
        <begin position="106"/>
        <end position="131"/>
    </location>
</feature>
<evidence type="ECO:0000256" key="1">
    <source>
        <dbReference type="ARBA" id="ARBA00004642"/>
    </source>
</evidence>
<sequence>MAKRKKSRAVVIDSDSSDSDSPGNLDEELLSLAKRKKTEPEPPKESTTSQQSGSDSETSESDNEWTIGGERKKVKTKKQASRRTTRATSDGSAAAVSEDSDKSSPEEGEVSDSDDISSSDSDNDQFYDGYDENLIKDDEDKLMLDAMTEVQREQELFRRQEKRDAMKTRFLIEKKLRQVKRERKRKRREMKQGEKTATRSDLTTERRRTIENKKDKKAQAIEDLKAEREKKKKLAQETQVKKQPLKASDVYSDVEEEEDDDEDDDEDDENQQEDKEKKEKRSSQSSDSGSSASSDASEDEREEEKPIEYVQTKEQLSKIRLSRHKFEKWVHAPFLEKTVKGAFVRIGIGTNQGRPVYRVAQITEVVETGKIYQLGNTRTNKGLKLKYGAQERMFRLEFVSNQDFTETEFQKWKDDMMMGGHTVPTLDEIKSKAEDIKSAMSYQFKDSDIAEMVASKERFRRNPRNYAIKKTELFKRREKALQEGDQELARSIAQELQDLEEKAEELDKVRNSATNSITYINQRNRMRNIKDTELALVQDSNEEKKDDPFTRRNCRPTLVTRVRAFCPTKQVVTKDPSKSQRPPGPPPPEKPQNNENDIAMETSKDVLLQEEEDIVAVLSHQAVPAKIGERKVSADLYSAHDFDIKIELDVPIGDSKPANEKSQLPKPVSRRSLNLNEYKKKRGLI</sequence>
<dbReference type="AlphaFoldDB" id="A0A9Q1CIS9"/>
<dbReference type="Gene3D" id="3.90.70.200">
    <property type="entry name" value="Plus-3 domain"/>
    <property type="match status" value="1"/>
</dbReference>
<dbReference type="PROSITE" id="PS51360">
    <property type="entry name" value="PLUS3"/>
    <property type="match status" value="1"/>
</dbReference>
<evidence type="ECO:0000256" key="4">
    <source>
        <dbReference type="ARBA" id="ARBA00023054"/>
    </source>
</evidence>
<evidence type="ECO:0000256" key="7">
    <source>
        <dbReference type="ARBA" id="ARBA00023242"/>
    </source>
</evidence>
<feature type="region of interest" description="Disordered" evidence="9">
    <location>
        <begin position="649"/>
        <end position="675"/>
    </location>
</feature>
<feature type="compositionally biased region" description="Basic and acidic residues" evidence="9">
    <location>
        <begin position="190"/>
        <end position="229"/>
    </location>
</feature>
<dbReference type="Proteomes" id="UP001152320">
    <property type="component" value="Chromosome 3"/>
</dbReference>
<evidence type="ECO:0000256" key="6">
    <source>
        <dbReference type="ARBA" id="ARBA00023163"/>
    </source>
</evidence>
<protein>
    <submittedName>
        <fullName evidence="11">RNA polymerase-associated protein RTF1-like</fullName>
    </submittedName>
</protein>
<gene>
    <name evidence="11" type="ORF">HOLleu_09217</name>
</gene>
<dbReference type="InterPro" id="IPR036128">
    <property type="entry name" value="Plus3-like_sf"/>
</dbReference>
<keyword evidence="6" id="KW-0804">Transcription</keyword>
<keyword evidence="12" id="KW-1185">Reference proteome</keyword>
<dbReference type="SUPFAM" id="SSF159042">
    <property type="entry name" value="Plus3-like"/>
    <property type="match status" value="1"/>
</dbReference>
<keyword evidence="2" id="KW-0597">Phosphoprotein</keyword>
<evidence type="ECO:0000313" key="11">
    <source>
        <dbReference type="EMBL" id="KAJ8046053.1"/>
    </source>
</evidence>
<proteinExistence type="predicted"/>
<evidence type="ECO:0000313" key="12">
    <source>
        <dbReference type="Proteomes" id="UP001152320"/>
    </source>
</evidence>
<evidence type="ECO:0000256" key="8">
    <source>
        <dbReference type="SAM" id="Coils"/>
    </source>
</evidence>
<dbReference type="OrthoDB" id="166375at2759"/>
<feature type="compositionally biased region" description="Basic residues" evidence="9">
    <location>
        <begin position="72"/>
        <end position="85"/>
    </location>
</feature>
<evidence type="ECO:0000256" key="5">
    <source>
        <dbReference type="ARBA" id="ARBA00023159"/>
    </source>
</evidence>